<protein>
    <submittedName>
        <fullName evidence="3">DUF3108 domain-containing protein</fullName>
    </submittedName>
</protein>
<evidence type="ECO:0000313" key="4">
    <source>
        <dbReference type="Proteomes" id="UP001060414"/>
    </source>
</evidence>
<accession>A0ABY5ZPE8</accession>
<feature type="region of interest" description="Disordered" evidence="1">
    <location>
        <begin position="32"/>
        <end position="53"/>
    </location>
</feature>
<sequence>MKHAQIYSLLFLAFLLWATVAHSAALGDTAADAMPATPPPQDGAISATPEPATTQAVEEDPLAVLVGESLPYDIAFLWFSRLAHARLSFVPGEEPGTYRATLEANTRGLAATLTRNRSDVFTSVMERLPDGRLRSLVYESQTTRGRGSSRATRISRYIYNYAEGEIYRDRIRGGEQSREVYEMPEEGFFNDVLTAFYNFRAGYFGEIVPGRRYEIPTYTRHGPGTILVQVYAEGHRPRHTNFPDGGLLCRVEIDEEIFDTGDGDVYVWFDDQGRPGIGVVENVLNMGDVRGHLL</sequence>
<evidence type="ECO:0000313" key="3">
    <source>
        <dbReference type="EMBL" id="UWZ80998.1"/>
    </source>
</evidence>
<reference evidence="3" key="1">
    <citation type="journal article" date="2022" name="Environ. Microbiol.">
        <title>Geoalkalibacter halelectricus SAP #1 sp. nov. possessing extracellular electron transfer and mineral#reducing capabilities from a haloalkaline environment.</title>
        <authorList>
            <person name="Yadav S."/>
            <person name="Singh R."/>
            <person name="Sundharam S.S."/>
            <person name="Chaudhary S."/>
            <person name="Krishnamurthi S."/>
            <person name="Patil S.A."/>
        </authorList>
    </citation>
    <scope>NUCLEOTIDE SEQUENCE</scope>
    <source>
        <strain evidence="3">SAP-1</strain>
    </source>
</reference>
<keyword evidence="2" id="KW-0732">Signal</keyword>
<dbReference type="RefSeq" id="WP_260749366.1">
    <property type="nucleotide sequence ID" value="NZ_CP092109.1"/>
</dbReference>
<feature type="signal peptide" evidence="2">
    <location>
        <begin position="1"/>
        <end position="23"/>
    </location>
</feature>
<dbReference type="Proteomes" id="UP001060414">
    <property type="component" value="Chromosome"/>
</dbReference>
<organism evidence="3 4">
    <name type="scientific">Geoalkalibacter halelectricus</name>
    <dbReference type="NCBI Taxonomy" id="2847045"/>
    <lineage>
        <taxon>Bacteria</taxon>
        <taxon>Pseudomonadati</taxon>
        <taxon>Thermodesulfobacteriota</taxon>
        <taxon>Desulfuromonadia</taxon>
        <taxon>Desulfuromonadales</taxon>
        <taxon>Geoalkalibacteraceae</taxon>
        <taxon>Geoalkalibacter</taxon>
    </lineage>
</organism>
<evidence type="ECO:0000256" key="1">
    <source>
        <dbReference type="SAM" id="MobiDB-lite"/>
    </source>
</evidence>
<gene>
    <name evidence="3" type="ORF">L9S41_06280</name>
</gene>
<dbReference type="EMBL" id="CP092109">
    <property type="protein sequence ID" value="UWZ80998.1"/>
    <property type="molecule type" value="Genomic_DNA"/>
</dbReference>
<name>A0ABY5ZPE8_9BACT</name>
<evidence type="ECO:0000256" key="2">
    <source>
        <dbReference type="SAM" id="SignalP"/>
    </source>
</evidence>
<feature type="chain" id="PRO_5047076335" evidence="2">
    <location>
        <begin position="24"/>
        <end position="294"/>
    </location>
</feature>
<proteinExistence type="predicted"/>
<keyword evidence="4" id="KW-1185">Reference proteome</keyword>